<dbReference type="PROSITE" id="PS50110">
    <property type="entry name" value="RESPONSE_REGULATORY"/>
    <property type="match status" value="1"/>
</dbReference>
<reference evidence="4" key="1">
    <citation type="journal article" date="2019" name="Int. J. Syst. Evol. Microbiol.">
        <title>The Global Catalogue of Microorganisms (GCM) 10K type strain sequencing project: providing services to taxonomists for standard genome sequencing and annotation.</title>
        <authorList>
            <consortium name="The Broad Institute Genomics Platform"/>
            <consortium name="The Broad Institute Genome Sequencing Center for Infectious Disease"/>
            <person name="Wu L."/>
            <person name="Ma J."/>
        </authorList>
    </citation>
    <scope>NUCLEOTIDE SEQUENCE [LARGE SCALE GENOMIC DNA]</scope>
    <source>
        <strain evidence="4">JCM 16545</strain>
    </source>
</reference>
<dbReference type="EMBL" id="JBHUHV010000024">
    <property type="protein sequence ID" value="MFD2066890.1"/>
    <property type="molecule type" value="Genomic_DNA"/>
</dbReference>
<evidence type="ECO:0000259" key="2">
    <source>
        <dbReference type="PROSITE" id="PS50110"/>
    </source>
</evidence>
<feature type="domain" description="Response regulatory" evidence="2">
    <location>
        <begin position="3"/>
        <end position="93"/>
    </location>
</feature>
<proteinExistence type="predicted"/>
<accession>A0ABW4WY12</accession>
<keyword evidence="4" id="KW-1185">Reference proteome</keyword>
<protein>
    <submittedName>
        <fullName evidence="3">LytR/AlgR family response regulator transcription factor</fullName>
    </submittedName>
</protein>
<gene>
    <name evidence="3" type="ORF">ACFSKU_08335</name>
</gene>
<dbReference type="RefSeq" id="WP_317206953.1">
    <property type="nucleotide sequence ID" value="NZ_JAJJWI010000013.1"/>
</dbReference>
<evidence type="ECO:0000313" key="3">
    <source>
        <dbReference type="EMBL" id="MFD2066890.1"/>
    </source>
</evidence>
<name>A0ABW4WY12_9BACT</name>
<feature type="modified residue" description="4-aspartylphosphate" evidence="1">
    <location>
        <position position="54"/>
    </location>
</feature>
<sequence>MIRCIAVDDEAYASRILADYIQKVPFLELVGTTTSPIEAINWVQEGRVDLVFLDIQMPELTGIQFMKICAGASARLYLPLPTRSMLWKATNTM</sequence>
<dbReference type="SUPFAM" id="SSF52172">
    <property type="entry name" value="CheY-like"/>
    <property type="match status" value="1"/>
</dbReference>
<comment type="caution">
    <text evidence="3">The sequence shown here is derived from an EMBL/GenBank/DDBJ whole genome shotgun (WGS) entry which is preliminary data.</text>
</comment>
<dbReference type="InterPro" id="IPR001789">
    <property type="entry name" value="Sig_transdc_resp-reg_receiver"/>
</dbReference>
<dbReference type="Proteomes" id="UP001597369">
    <property type="component" value="Unassembled WGS sequence"/>
</dbReference>
<keyword evidence="1" id="KW-0597">Phosphoprotein</keyword>
<evidence type="ECO:0000313" key="4">
    <source>
        <dbReference type="Proteomes" id="UP001597369"/>
    </source>
</evidence>
<dbReference type="Pfam" id="PF00072">
    <property type="entry name" value="Response_reg"/>
    <property type="match status" value="1"/>
</dbReference>
<organism evidence="3 4">
    <name type="scientific">Pontibacter silvestris</name>
    <dbReference type="NCBI Taxonomy" id="2305183"/>
    <lineage>
        <taxon>Bacteria</taxon>
        <taxon>Pseudomonadati</taxon>
        <taxon>Bacteroidota</taxon>
        <taxon>Cytophagia</taxon>
        <taxon>Cytophagales</taxon>
        <taxon>Hymenobacteraceae</taxon>
        <taxon>Pontibacter</taxon>
    </lineage>
</organism>
<evidence type="ECO:0000256" key="1">
    <source>
        <dbReference type="PROSITE-ProRule" id="PRU00169"/>
    </source>
</evidence>
<dbReference type="Gene3D" id="3.40.50.2300">
    <property type="match status" value="1"/>
</dbReference>
<dbReference type="InterPro" id="IPR011006">
    <property type="entry name" value="CheY-like_superfamily"/>
</dbReference>